<dbReference type="AlphaFoldDB" id="A0A094JC28"/>
<organism evidence="1 2">
    <name type="scientific">Shewanella mangrovi</name>
    <dbReference type="NCBI Taxonomy" id="1515746"/>
    <lineage>
        <taxon>Bacteria</taxon>
        <taxon>Pseudomonadati</taxon>
        <taxon>Pseudomonadota</taxon>
        <taxon>Gammaproteobacteria</taxon>
        <taxon>Alteromonadales</taxon>
        <taxon>Shewanellaceae</taxon>
        <taxon>Shewanella</taxon>
    </lineage>
</organism>
<dbReference type="OrthoDB" id="6058394at2"/>
<dbReference type="InterPro" id="IPR054257">
    <property type="entry name" value="DUF6988"/>
</dbReference>
<evidence type="ECO:0000313" key="1">
    <source>
        <dbReference type="EMBL" id="KFZ37445.1"/>
    </source>
</evidence>
<dbReference type="Proteomes" id="UP000029264">
    <property type="component" value="Unassembled WGS sequence"/>
</dbReference>
<dbReference type="EMBL" id="JPEO01000006">
    <property type="protein sequence ID" value="KFZ37445.1"/>
    <property type="molecule type" value="Genomic_DNA"/>
</dbReference>
<proteinExistence type="predicted"/>
<evidence type="ECO:0008006" key="3">
    <source>
        <dbReference type="Google" id="ProtNLM"/>
    </source>
</evidence>
<comment type="caution">
    <text evidence="1">The sequence shown here is derived from an EMBL/GenBank/DDBJ whole genome shotgun (WGS) entry which is preliminary data.</text>
</comment>
<keyword evidence="2" id="KW-1185">Reference proteome</keyword>
<dbReference type="RefSeq" id="WP_037442603.1">
    <property type="nucleotide sequence ID" value="NZ_JPEO01000006.1"/>
</dbReference>
<name>A0A094JC28_9GAMM</name>
<protein>
    <recommendedName>
        <fullName evidence="3">AbiV family abortive infection protein</fullName>
    </recommendedName>
</protein>
<reference evidence="1 2" key="1">
    <citation type="submission" date="2014-06" db="EMBL/GenBank/DDBJ databases">
        <title>Shewanella sp. YQH10.</title>
        <authorList>
            <person name="Liu Y."/>
            <person name="Zeng R."/>
        </authorList>
    </citation>
    <scope>NUCLEOTIDE SEQUENCE [LARGE SCALE GENOMIC DNA]</scope>
    <source>
        <strain evidence="1 2">YQH10</strain>
    </source>
</reference>
<dbReference type="eggNOG" id="ENOG50302KW">
    <property type="taxonomic scope" value="Bacteria"/>
</dbReference>
<accession>A0A094JC28</accession>
<evidence type="ECO:0000313" key="2">
    <source>
        <dbReference type="Proteomes" id="UP000029264"/>
    </source>
</evidence>
<sequence>MSADEHLYELIHWINENSTGFKLPNDARSSLALGCLDVALEHQAAILLLYRAELYGSMSSILRVLFESLVRGVWLYKCASESDLRKFEKGIVEPKFFELIDAYENKIGDPDGVLSQFKKKVWKLLNDFTHTGFNQVCRRHSEGKLGSNYEQSELDSILKVSGALGLFAASQIAGIGDKSELTQAYIDKIKEYTAL</sequence>
<gene>
    <name evidence="1" type="ORF">HR45_10535</name>
</gene>
<dbReference type="Pfam" id="PF22491">
    <property type="entry name" value="DUF6988"/>
    <property type="match status" value="1"/>
</dbReference>